<accession>A0AAW0FWB1</accession>
<evidence type="ECO:0000313" key="2">
    <source>
        <dbReference type="EMBL" id="KAK7684472.1"/>
    </source>
</evidence>
<feature type="compositionally biased region" description="Polar residues" evidence="1">
    <location>
        <begin position="88"/>
        <end position="99"/>
    </location>
</feature>
<sequence>MRSTGHTTTQSHLDPEAQKLHPCLVVAFSLFSTRKDGCVSKVLPPGRLMLSPHRIIPLMPEILSAKHIIPDHRSPASVPIPRMPMITSPKTRQQPTVRQPSVRILSSNAVLIGFCPKSCTGRKGIQYSVESPVALFKFSSLKHRDWY</sequence>
<evidence type="ECO:0000313" key="3">
    <source>
        <dbReference type="Proteomes" id="UP001385951"/>
    </source>
</evidence>
<proteinExistence type="predicted"/>
<reference evidence="2 3" key="1">
    <citation type="submission" date="2022-09" db="EMBL/GenBank/DDBJ databases">
        <authorList>
            <person name="Palmer J.M."/>
        </authorList>
    </citation>
    <scope>NUCLEOTIDE SEQUENCE [LARGE SCALE GENOMIC DNA]</scope>
    <source>
        <strain evidence="2 3">DSM 7382</strain>
    </source>
</reference>
<feature type="region of interest" description="Disordered" evidence="1">
    <location>
        <begin position="79"/>
        <end position="99"/>
    </location>
</feature>
<organism evidence="2 3">
    <name type="scientific">Cerrena zonata</name>
    <dbReference type="NCBI Taxonomy" id="2478898"/>
    <lineage>
        <taxon>Eukaryota</taxon>
        <taxon>Fungi</taxon>
        <taxon>Dikarya</taxon>
        <taxon>Basidiomycota</taxon>
        <taxon>Agaricomycotina</taxon>
        <taxon>Agaricomycetes</taxon>
        <taxon>Polyporales</taxon>
        <taxon>Cerrenaceae</taxon>
        <taxon>Cerrena</taxon>
    </lineage>
</organism>
<comment type="caution">
    <text evidence="2">The sequence shown here is derived from an EMBL/GenBank/DDBJ whole genome shotgun (WGS) entry which is preliminary data.</text>
</comment>
<protein>
    <submittedName>
        <fullName evidence="2">Uncharacterized protein</fullName>
    </submittedName>
</protein>
<dbReference type="EMBL" id="JASBNA010000025">
    <property type="protein sequence ID" value="KAK7684472.1"/>
    <property type="molecule type" value="Genomic_DNA"/>
</dbReference>
<dbReference type="AlphaFoldDB" id="A0AAW0FWB1"/>
<evidence type="ECO:0000256" key="1">
    <source>
        <dbReference type="SAM" id="MobiDB-lite"/>
    </source>
</evidence>
<dbReference type="Proteomes" id="UP001385951">
    <property type="component" value="Unassembled WGS sequence"/>
</dbReference>
<name>A0AAW0FWB1_9APHY</name>
<gene>
    <name evidence="2" type="ORF">QCA50_012419</name>
</gene>
<keyword evidence="3" id="KW-1185">Reference proteome</keyword>